<name>A0A0G4E5S1_PSEFS</name>
<proteinExistence type="predicted"/>
<keyword evidence="1" id="KW-0614">Plasmid</keyword>
<geneLocation type="plasmid" evidence="1">
    <name>pQBR57</name>
</geneLocation>
<dbReference type="AlphaFoldDB" id="A0A0G4E5S1"/>
<sequence>MYLPRPSLAEDAYFAEKVTQALAHLQQPYDSIQSLATCVLEAGIPKLKLVVEQPALVLRLADALHRIPRAMCERNLDALRTHVAEATVAMDEL</sequence>
<reference evidence="1" key="2">
    <citation type="submission" date="2015-06" db="EMBL/GenBank/DDBJ databases">
        <title>Environmentally co-occuring mercury resistance plasmids are genetically and phenotypically diverse and confer variable context-dependent fitness effects.</title>
        <authorList>
            <person name="Hall J.P.J."/>
            <person name="Harrison E."/>
            <person name="Lilley A.K."/>
            <person name="Paterson S."/>
            <person name="Spiers A.J."/>
            <person name="Brockhurst M.A."/>
        </authorList>
    </citation>
    <scope>NUCLEOTIDE SEQUENCE [LARGE SCALE GENOMIC DNA]</scope>
    <source>
        <strain evidence="1">SBW25</strain>
        <plasmid evidence="1">pQBR57</plasmid>
    </source>
</reference>
<organism evidence="1">
    <name type="scientific">Pseudomonas fluorescens (strain SBW25)</name>
    <dbReference type="NCBI Taxonomy" id="216595"/>
    <lineage>
        <taxon>Bacteria</taxon>
        <taxon>Pseudomonadati</taxon>
        <taxon>Pseudomonadota</taxon>
        <taxon>Gammaproteobacteria</taxon>
        <taxon>Pseudomonadales</taxon>
        <taxon>Pseudomonadaceae</taxon>
        <taxon>Pseudomonas</taxon>
    </lineage>
</organism>
<protein>
    <submittedName>
        <fullName evidence="1">Uncharacterized protein</fullName>
    </submittedName>
</protein>
<evidence type="ECO:0000313" key="1">
    <source>
        <dbReference type="EMBL" id="CEK42317.1"/>
    </source>
</evidence>
<dbReference type="EMBL" id="LN713926">
    <property type="protein sequence ID" value="CEK42317.1"/>
    <property type="molecule type" value="Genomic_DNA"/>
</dbReference>
<accession>A0A0G4E5S1</accession>
<reference evidence="1" key="1">
    <citation type="submission" date="2014-12" db="EMBL/GenBank/DDBJ databases">
        <authorList>
            <person name="Hall J."/>
        </authorList>
    </citation>
    <scope>NUCLEOTIDE SEQUENCE [LARGE SCALE GENOMIC DNA]</scope>
    <source>
        <strain evidence="1">SBW25</strain>
        <plasmid evidence="1">pQBR57</plasmid>
    </source>
</reference>
<dbReference type="RefSeq" id="WP_192963474.1">
    <property type="nucleotide sequence ID" value="NZ_LN713926.1"/>
</dbReference>
<gene>
    <name evidence="1" type="ORF">PQBR57_0364</name>
</gene>